<name>A0A087T2Y1_STEMI</name>
<evidence type="ECO:0000256" key="3">
    <source>
        <dbReference type="ARBA" id="ARBA00022771"/>
    </source>
</evidence>
<dbReference type="PROSITE" id="PS50157">
    <property type="entry name" value="ZINC_FINGER_C2H2_2"/>
    <property type="match status" value="2"/>
</dbReference>
<dbReference type="OMA" id="ITSHYKR"/>
<dbReference type="InterPro" id="IPR050688">
    <property type="entry name" value="Zinc_finger/UBP_domain"/>
</dbReference>
<evidence type="ECO:0000256" key="5">
    <source>
        <dbReference type="PROSITE-ProRule" id="PRU00042"/>
    </source>
</evidence>
<dbReference type="EMBL" id="KK113149">
    <property type="protein sequence ID" value="KFM59470.1"/>
    <property type="molecule type" value="Genomic_DNA"/>
</dbReference>
<feature type="domain" description="C2H2-type" evidence="6">
    <location>
        <begin position="67"/>
        <end position="94"/>
    </location>
</feature>
<dbReference type="GO" id="GO:0045944">
    <property type="term" value="P:positive regulation of transcription by RNA polymerase II"/>
    <property type="evidence" value="ECO:0007669"/>
    <property type="project" value="TreeGrafter"/>
</dbReference>
<protein>
    <submittedName>
        <fullName evidence="7">Zinc finger protein 281</fullName>
    </submittedName>
</protein>
<feature type="domain" description="C2H2-type" evidence="6">
    <location>
        <begin position="123"/>
        <end position="150"/>
    </location>
</feature>
<dbReference type="Proteomes" id="UP000054359">
    <property type="component" value="Unassembled WGS sequence"/>
</dbReference>
<evidence type="ECO:0000256" key="4">
    <source>
        <dbReference type="ARBA" id="ARBA00022833"/>
    </source>
</evidence>
<evidence type="ECO:0000256" key="2">
    <source>
        <dbReference type="ARBA" id="ARBA00022737"/>
    </source>
</evidence>
<evidence type="ECO:0000313" key="8">
    <source>
        <dbReference type="Proteomes" id="UP000054359"/>
    </source>
</evidence>
<dbReference type="Gene3D" id="3.30.160.60">
    <property type="entry name" value="Classic Zinc Finger"/>
    <property type="match status" value="3"/>
</dbReference>
<accession>A0A087T2Y1</accession>
<feature type="non-terminal residue" evidence="7">
    <location>
        <position position="150"/>
    </location>
</feature>
<keyword evidence="4" id="KW-0862">Zinc</keyword>
<gene>
    <name evidence="7" type="ORF">X975_25169</name>
</gene>
<evidence type="ECO:0000313" key="7">
    <source>
        <dbReference type="EMBL" id="KFM59470.1"/>
    </source>
</evidence>
<keyword evidence="2" id="KW-0677">Repeat</keyword>
<dbReference type="InterPro" id="IPR036236">
    <property type="entry name" value="Znf_C2H2_sf"/>
</dbReference>
<dbReference type="InterPro" id="IPR013087">
    <property type="entry name" value="Znf_C2H2_type"/>
</dbReference>
<reference evidence="7 8" key="1">
    <citation type="submission" date="2013-11" db="EMBL/GenBank/DDBJ databases">
        <title>Genome sequencing of Stegodyphus mimosarum.</title>
        <authorList>
            <person name="Bechsgaard J."/>
        </authorList>
    </citation>
    <scope>NUCLEOTIDE SEQUENCE [LARGE SCALE GENOMIC DNA]</scope>
</reference>
<organism evidence="7 8">
    <name type="scientific">Stegodyphus mimosarum</name>
    <name type="common">African social velvet spider</name>
    <dbReference type="NCBI Taxonomy" id="407821"/>
    <lineage>
        <taxon>Eukaryota</taxon>
        <taxon>Metazoa</taxon>
        <taxon>Ecdysozoa</taxon>
        <taxon>Arthropoda</taxon>
        <taxon>Chelicerata</taxon>
        <taxon>Arachnida</taxon>
        <taxon>Araneae</taxon>
        <taxon>Araneomorphae</taxon>
        <taxon>Entelegynae</taxon>
        <taxon>Eresoidea</taxon>
        <taxon>Eresidae</taxon>
        <taxon>Stegodyphus</taxon>
    </lineage>
</organism>
<dbReference type="FunFam" id="3.30.160.60:FF:000446">
    <property type="entry name" value="Zinc finger protein"/>
    <property type="match status" value="1"/>
</dbReference>
<keyword evidence="3 5" id="KW-0863">Zinc-finger</keyword>
<dbReference type="SUPFAM" id="SSF57667">
    <property type="entry name" value="beta-beta-alpha zinc fingers"/>
    <property type="match status" value="2"/>
</dbReference>
<dbReference type="STRING" id="407821.A0A087T2Y1"/>
<evidence type="ECO:0000256" key="1">
    <source>
        <dbReference type="ARBA" id="ARBA00022723"/>
    </source>
</evidence>
<keyword evidence="8" id="KW-1185">Reference proteome</keyword>
<dbReference type="PANTHER" id="PTHR24403">
    <property type="entry name" value="ZINC FINGER PROTEIN"/>
    <property type="match status" value="1"/>
</dbReference>
<dbReference type="GO" id="GO:0005634">
    <property type="term" value="C:nucleus"/>
    <property type="evidence" value="ECO:0007669"/>
    <property type="project" value="TreeGrafter"/>
</dbReference>
<evidence type="ECO:0000259" key="6">
    <source>
        <dbReference type="PROSITE" id="PS50157"/>
    </source>
</evidence>
<dbReference type="GO" id="GO:0008270">
    <property type="term" value="F:zinc ion binding"/>
    <property type="evidence" value="ECO:0007669"/>
    <property type="project" value="UniProtKB-KW"/>
</dbReference>
<dbReference type="SMART" id="SM00355">
    <property type="entry name" value="ZnF_C2H2"/>
    <property type="match status" value="2"/>
</dbReference>
<proteinExistence type="predicted"/>
<dbReference type="PANTHER" id="PTHR24403:SF109">
    <property type="entry name" value="ZINC FINGER PROTEIN 845-LIKE"/>
    <property type="match status" value="1"/>
</dbReference>
<keyword evidence="1" id="KW-0479">Metal-binding</keyword>
<dbReference type="AlphaFoldDB" id="A0A087T2Y1"/>
<sequence>MEAVTKDMLDCMHKNVLPDALCAIKNLLKQVSPSSYLLANAGRKPHICPLRLMLCGNERMKLSKHKYVCEHCSYTTSITSHYKRHLHVHTGERPFACSVCSKGFLHSKRNNETLLYTLESRKYVCQLCSYSTIDRRNYKRHTRTHTGERP</sequence>
<dbReference type="OrthoDB" id="6436001at2759"/>